<accession>K9IR13</accession>
<dbReference type="AlphaFoldDB" id="K9IR13"/>
<evidence type="ECO:0000313" key="2">
    <source>
        <dbReference type="EMBL" id="JAA50342.1"/>
    </source>
</evidence>
<organism evidence="2">
    <name type="scientific">Desmodus rotundus</name>
    <name type="common">Vampire bat</name>
    <dbReference type="NCBI Taxonomy" id="9430"/>
    <lineage>
        <taxon>Eukaryota</taxon>
        <taxon>Metazoa</taxon>
        <taxon>Chordata</taxon>
        <taxon>Craniata</taxon>
        <taxon>Vertebrata</taxon>
        <taxon>Euteleostomi</taxon>
        <taxon>Mammalia</taxon>
        <taxon>Eutheria</taxon>
        <taxon>Laurasiatheria</taxon>
        <taxon>Chiroptera</taxon>
        <taxon>Yangochiroptera</taxon>
        <taxon>Phyllostomidae</taxon>
        <taxon>Desmodontinae</taxon>
        <taxon>Desmodus</taxon>
    </lineage>
</organism>
<reference evidence="2" key="1">
    <citation type="submission" date="2012-11" db="EMBL/GenBank/DDBJ databases">
        <title>The Vampirome: Transcriptome and Proteome Analysis of the Submandibular and Accessory Glands of the Vampire Bat and Vector of Human Rabies, Desmodus rotundus.</title>
        <authorList>
            <person name="Francischetti I.M.B."/>
            <person name="Assumpcao T.C.F."/>
            <person name="Ma D."/>
            <person name="Vicente E.C."/>
            <person name="Ribeiro J.M.C."/>
        </authorList>
    </citation>
    <scope>NUCLEOTIDE SEQUENCE</scope>
    <source>
        <tissue evidence="2">Salivary gland</tissue>
    </source>
</reference>
<evidence type="ECO:0000256" key="1">
    <source>
        <dbReference type="SAM" id="MobiDB-lite"/>
    </source>
</evidence>
<feature type="non-terminal residue" evidence="2">
    <location>
        <position position="1"/>
    </location>
</feature>
<protein>
    <submittedName>
        <fullName evidence="2">Uncharacterized protein</fullName>
    </submittedName>
</protein>
<proteinExistence type="evidence at transcript level"/>
<dbReference type="EMBL" id="GABZ01003183">
    <property type="protein sequence ID" value="JAA50342.1"/>
    <property type="molecule type" value="mRNA"/>
</dbReference>
<feature type="region of interest" description="Disordered" evidence="1">
    <location>
        <begin position="1"/>
        <end position="42"/>
    </location>
</feature>
<name>K9IR13_DESRO</name>
<sequence>VSLLHGLTEMKPSPTLPMDTVTDMGAGADQRAAGPRPPPCSRADVIDTPVGQVTSPKGCGVLIGRLRALGKRA</sequence>